<evidence type="ECO:0000313" key="4">
    <source>
        <dbReference type="Proteomes" id="UP000002432"/>
    </source>
</evidence>
<evidence type="ECO:0000256" key="1">
    <source>
        <dbReference type="ARBA" id="ARBA00022679"/>
    </source>
</evidence>
<dbReference type="GO" id="GO:0008897">
    <property type="term" value="F:holo-[acyl-carrier-protein] synthase activity"/>
    <property type="evidence" value="ECO:0007669"/>
    <property type="project" value="InterPro"/>
</dbReference>
<dbReference type="AlphaFoldDB" id="Q1IUH8"/>
<dbReference type="Pfam" id="PF01648">
    <property type="entry name" value="ACPS"/>
    <property type="match status" value="1"/>
</dbReference>
<dbReference type="EnsemblBacteria" id="ABF39472">
    <property type="protein sequence ID" value="ABF39472"/>
    <property type="gene ID" value="Acid345_0467"/>
</dbReference>
<evidence type="ECO:0000313" key="3">
    <source>
        <dbReference type="EMBL" id="ABF39472.1"/>
    </source>
</evidence>
<dbReference type="InterPro" id="IPR008278">
    <property type="entry name" value="4-PPantetheinyl_Trfase_dom"/>
</dbReference>
<dbReference type="OrthoDB" id="3520099at2"/>
<dbReference type="KEGG" id="aba:Acid345_0467"/>
<dbReference type="GO" id="GO:0000287">
    <property type="term" value="F:magnesium ion binding"/>
    <property type="evidence" value="ECO:0007669"/>
    <property type="project" value="InterPro"/>
</dbReference>
<dbReference type="RefSeq" id="WP_011521274.1">
    <property type="nucleotide sequence ID" value="NC_008009.1"/>
</dbReference>
<dbReference type="HOGENOM" id="CLU_1193565_0_0_0"/>
<evidence type="ECO:0000259" key="2">
    <source>
        <dbReference type="Pfam" id="PF01648"/>
    </source>
</evidence>
<dbReference type="Gene3D" id="3.90.470.20">
    <property type="entry name" value="4'-phosphopantetheinyl transferase domain"/>
    <property type="match status" value="2"/>
</dbReference>
<dbReference type="InterPro" id="IPR037143">
    <property type="entry name" value="4-PPantetheinyl_Trfase_dom_sf"/>
</dbReference>
<sequence>MRRNQLFWLECTVADLPSDVEWLGENERLRYDQLRLAKRRADWLLGRWTAKSVVSDCLGMLRTPSSFRDIQILPDAAGVPVAQIGGSAVLVSLSISHRDGRALAVVGAPVFPIGCDLEIVESRGLEFMRTFFTEAEIESCHKANRGGELETLIWSAKESTLKMLSVGLRADTRSVSIDIDSRGRAESSWNPFTALVVDGHIYTGWWRVLASQVRTIISSRQSKMPRETSAIS</sequence>
<dbReference type="eggNOG" id="COG0736">
    <property type="taxonomic scope" value="Bacteria"/>
</dbReference>
<accession>Q1IUH8</accession>
<gene>
    <name evidence="3" type="ordered locus">Acid345_0467</name>
</gene>
<reference evidence="3 4" key="1">
    <citation type="journal article" date="2009" name="Appl. Environ. Microbiol.">
        <title>Three genomes from the phylum Acidobacteria provide insight into the lifestyles of these microorganisms in soils.</title>
        <authorList>
            <person name="Ward N.L."/>
            <person name="Challacombe J.F."/>
            <person name="Janssen P.H."/>
            <person name="Henrissat B."/>
            <person name="Coutinho P.M."/>
            <person name="Wu M."/>
            <person name="Xie G."/>
            <person name="Haft D.H."/>
            <person name="Sait M."/>
            <person name="Badger J."/>
            <person name="Barabote R.D."/>
            <person name="Bradley B."/>
            <person name="Brettin T.S."/>
            <person name="Brinkac L.M."/>
            <person name="Bruce D."/>
            <person name="Creasy T."/>
            <person name="Daugherty S.C."/>
            <person name="Davidsen T.M."/>
            <person name="DeBoy R.T."/>
            <person name="Detter J.C."/>
            <person name="Dodson R.J."/>
            <person name="Durkin A.S."/>
            <person name="Ganapathy A."/>
            <person name="Gwinn-Giglio M."/>
            <person name="Han C.S."/>
            <person name="Khouri H."/>
            <person name="Kiss H."/>
            <person name="Kothari S.P."/>
            <person name="Madupu R."/>
            <person name="Nelson K.E."/>
            <person name="Nelson W.C."/>
            <person name="Paulsen I."/>
            <person name="Penn K."/>
            <person name="Ren Q."/>
            <person name="Rosovitz M.J."/>
            <person name="Selengut J.D."/>
            <person name="Shrivastava S."/>
            <person name="Sullivan S.A."/>
            <person name="Tapia R."/>
            <person name="Thompson L.S."/>
            <person name="Watkins K.L."/>
            <person name="Yang Q."/>
            <person name="Yu C."/>
            <person name="Zafar N."/>
            <person name="Zhou L."/>
            <person name="Kuske C.R."/>
        </authorList>
    </citation>
    <scope>NUCLEOTIDE SEQUENCE [LARGE SCALE GENOMIC DNA]</scope>
    <source>
        <strain evidence="3 4">Ellin345</strain>
    </source>
</reference>
<dbReference type="SUPFAM" id="SSF56214">
    <property type="entry name" value="4'-phosphopantetheinyl transferase"/>
    <property type="match status" value="2"/>
</dbReference>
<keyword evidence="1 3" id="KW-0808">Transferase</keyword>
<dbReference type="EMBL" id="CP000360">
    <property type="protein sequence ID" value="ABF39472.1"/>
    <property type="molecule type" value="Genomic_DNA"/>
</dbReference>
<protein>
    <submittedName>
        <fullName evidence="3">4'-phosphopantetheinyl transferase</fullName>
    </submittedName>
</protein>
<dbReference type="STRING" id="204669.Acid345_0467"/>
<name>Q1IUH8_KORVE</name>
<keyword evidence="4" id="KW-1185">Reference proteome</keyword>
<feature type="domain" description="4'-phosphopantetheinyl transferase" evidence="2">
    <location>
        <begin position="112"/>
        <end position="191"/>
    </location>
</feature>
<dbReference type="Proteomes" id="UP000002432">
    <property type="component" value="Chromosome"/>
</dbReference>
<dbReference type="eggNOG" id="COG2091">
    <property type="taxonomic scope" value="Bacteria"/>
</dbReference>
<organism evidence="3 4">
    <name type="scientific">Koribacter versatilis (strain Ellin345)</name>
    <dbReference type="NCBI Taxonomy" id="204669"/>
    <lineage>
        <taxon>Bacteria</taxon>
        <taxon>Pseudomonadati</taxon>
        <taxon>Acidobacteriota</taxon>
        <taxon>Terriglobia</taxon>
        <taxon>Terriglobales</taxon>
        <taxon>Candidatus Korobacteraceae</taxon>
        <taxon>Candidatus Korobacter</taxon>
    </lineage>
</organism>
<proteinExistence type="predicted"/>